<dbReference type="Proteomes" id="UP001279734">
    <property type="component" value="Unassembled WGS sequence"/>
</dbReference>
<comment type="caution">
    <text evidence="2">The sequence shown here is derived from an EMBL/GenBank/DDBJ whole genome shotgun (WGS) entry which is preliminary data.</text>
</comment>
<name>A0AAD3SSM8_NEPGR</name>
<sequence>MGRIMQNLQSNAAQTSIKEKQACARHQRSHVTGYVVKFSNPFDVLHLCDEASPSKASDGPAAIGDQMGYDSVRLPAMKMHTEVEEQELLNQIEDEQQNSSYTASISHGHSSNTTPSVFTATSGGSRAAKWDSMPLFIEQQQDQTNLGVPSSGKDDTNSSDRGAAIEYGQLYNGLQKPGSMGTNPYCSELSRAKGELRKESTVCGAESIRLIRMGMLRMMDCNKWYYAAPKLDLHRNMF</sequence>
<keyword evidence="3" id="KW-1185">Reference proteome</keyword>
<evidence type="ECO:0000313" key="2">
    <source>
        <dbReference type="EMBL" id="GMH16119.1"/>
    </source>
</evidence>
<dbReference type="EMBL" id="BSYO01000016">
    <property type="protein sequence ID" value="GMH16119.1"/>
    <property type="molecule type" value="Genomic_DNA"/>
</dbReference>
<accession>A0AAD3SSM8</accession>
<protein>
    <submittedName>
        <fullName evidence="2">Uncharacterized protein</fullName>
    </submittedName>
</protein>
<feature type="region of interest" description="Disordered" evidence="1">
    <location>
        <begin position="142"/>
        <end position="161"/>
    </location>
</feature>
<feature type="region of interest" description="Disordered" evidence="1">
    <location>
        <begin position="101"/>
        <end position="123"/>
    </location>
</feature>
<evidence type="ECO:0000256" key="1">
    <source>
        <dbReference type="SAM" id="MobiDB-lite"/>
    </source>
</evidence>
<proteinExistence type="predicted"/>
<organism evidence="2 3">
    <name type="scientific">Nepenthes gracilis</name>
    <name type="common">Slender pitcher plant</name>
    <dbReference type="NCBI Taxonomy" id="150966"/>
    <lineage>
        <taxon>Eukaryota</taxon>
        <taxon>Viridiplantae</taxon>
        <taxon>Streptophyta</taxon>
        <taxon>Embryophyta</taxon>
        <taxon>Tracheophyta</taxon>
        <taxon>Spermatophyta</taxon>
        <taxon>Magnoliopsida</taxon>
        <taxon>eudicotyledons</taxon>
        <taxon>Gunneridae</taxon>
        <taxon>Pentapetalae</taxon>
        <taxon>Caryophyllales</taxon>
        <taxon>Nepenthaceae</taxon>
        <taxon>Nepenthes</taxon>
    </lineage>
</organism>
<gene>
    <name evidence="2" type="ORF">Nepgr_017960</name>
</gene>
<dbReference type="AlphaFoldDB" id="A0AAD3SSM8"/>
<evidence type="ECO:0000313" key="3">
    <source>
        <dbReference type="Proteomes" id="UP001279734"/>
    </source>
</evidence>
<reference evidence="2" key="1">
    <citation type="submission" date="2023-05" db="EMBL/GenBank/DDBJ databases">
        <title>Nepenthes gracilis genome sequencing.</title>
        <authorList>
            <person name="Fukushima K."/>
        </authorList>
    </citation>
    <scope>NUCLEOTIDE SEQUENCE</scope>
    <source>
        <strain evidence="2">SING2019-196</strain>
    </source>
</reference>